<name>A0A438HKB9_VITVI</name>
<dbReference type="Proteomes" id="UP000288805">
    <property type="component" value="Unassembled WGS sequence"/>
</dbReference>
<reference evidence="5 6" key="1">
    <citation type="journal article" date="2018" name="PLoS Genet.">
        <title>Population sequencing reveals clonal diversity and ancestral inbreeding in the grapevine cultivar Chardonnay.</title>
        <authorList>
            <person name="Roach M.J."/>
            <person name="Johnson D.L."/>
            <person name="Bohlmann J."/>
            <person name="van Vuuren H.J."/>
            <person name="Jones S.J."/>
            <person name="Pretorius I.S."/>
            <person name="Schmidt S.A."/>
            <person name="Borneman A.R."/>
        </authorList>
    </citation>
    <scope>NUCLEOTIDE SEQUENCE [LARGE SCALE GENOMIC DNA]</scope>
    <source>
        <strain evidence="6">cv. Chardonnay</strain>
        <tissue evidence="5">Leaf</tissue>
    </source>
</reference>
<feature type="domain" description="EF-hand" evidence="4">
    <location>
        <begin position="235"/>
        <end position="270"/>
    </location>
</feature>
<dbReference type="Pfam" id="PF13202">
    <property type="entry name" value="EF-hand_5"/>
    <property type="match status" value="1"/>
</dbReference>
<gene>
    <name evidence="5" type="primary">CPK13_11</name>
    <name evidence="5" type="ORF">CK203_039521</name>
</gene>
<dbReference type="CDD" id="cd00051">
    <property type="entry name" value="EFh"/>
    <property type="match status" value="1"/>
</dbReference>
<keyword evidence="5" id="KW-0808">Transferase</keyword>
<comment type="caution">
    <text evidence="5">The sequence shown here is derived from an EMBL/GenBank/DDBJ whole genome shotgun (WGS) entry which is preliminary data.</text>
</comment>
<dbReference type="Gene3D" id="1.10.238.10">
    <property type="entry name" value="EF-hand"/>
    <property type="match status" value="2"/>
</dbReference>
<evidence type="ECO:0000259" key="4">
    <source>
        <dbReference type="PROSITE" id="PS50222"/>
    </source>
</evidence>
<organism evidence="5 6">
    <name type="scientific">Vitis vinifera</name>
    <name type="common">Grape</name>
    <dbReference type="NCBI Taxonomy" id="29760"/>
    <lineage>
        <taxon>Eukaryota</taxon>
        <taxon>Viridiplantae</taxon>
        <taxon>Streptophyta</taxon>
        <taxon>Embryophyta</taxon>
        <taxon>Tracheophyta</taxon>
        <taxon>Spermatophyta</taxon>
        <taxon>Magnoliopsida</taxon>
        <taxon>eudicotyledons</taxon>
        <taxon>Gunneridae</taxon>
        <taxon>Pentapetalae</taxon>
        <taxon>rosids</taxon>
        <taxon>Vitales</taxon>
        <taxon>Vitaceae</taxon>
        <taxon>Viteae</taxon>
        <taxon>Vitis</taxon>
    </lineage>
</organism>
<evidence type="ECO:0000256" key="1">
    <source>
        <dbReference type="ARBA" id="ARBA00022723"/>
    </source>
</evidence>
<dbReference type="InterPro" id="IPR002048">
    <property type="entry name" value="EF_hand_dom"/>
</dbReference>
<proteinExistence type="predicted"/>
<dbReference type="PROSITE" id="PS00018">
    <property type="entry name" value="EF_HAND_1"/>
    <property type="match status" value="3"/>
</dbReference>
<dbReference type="PROSITE" id="PS50222">
    <property type="entry name" value="EF_HAND_2"/>
    <property type="match status" value="3"/>
</dbReference>
<evidence type="ECO:0000313" key="5">
    <source>
        <dbReference type="EMBL" id="RVW84925.1"/>
    </source>
</evidence>
<dbReference type="InterPro" id="IPR011992">
    <property type="entry name" value="EF-hand-dom_pair"/>
</dbReference>
<evidence type="ECO:0000313" key="6">
    <source>
        <dbReference type="Proteomes" id="UP000288805"/>
    </source>
</evidence>
<feature type="domain" description="EF-hand" evidence="4">
    <location>
        <begin position="199"/>
        <end position="234"/>
    </location>
</feature>
<dbReference type="AlphaFoldDB" id="A0A438HKB9"/>
<dbReference type="SUPFAM" id="SSF47473">
    <property type="entry name" value="EF-hand"/>
    <property type="match status" value="1"/>
</dbReference>
<dbReference type="GO" id="GO:0016301">
    <property type="term" value="F:kinase activity"/>
    <property type="evidence" value="ECO:0007669"/>
    <property type="project" value="UniProtKB-KW"/>
</dbReference>
<dbReference type="SMART" id="SM00054">
    <property type="entry name" value="EFh"/>
    <property type="match status" value="4"/>
</dbReference>
<evidence type="ECO:0000256" key="3">
    <source>
        <dbReference type="ARBA" id="ARBA00022837"/>
    </source>
</evidence>
<keyword evidence="3" id="KW-0106">Calcium</keyword>
<dbReference type="GO" id="GO:0005509">
    <property type="term" value="F:calcium ion binding"/>
    <property type="evidence" value="ECO:0007669"/>
    <property type="project" value="InterPro"/>
</dbReference>
<dbReference type="FunFam" id="1.10.238.10:FF:000003">
    <property type="entry name" value="Calmodulin A"/>
    <property type="match status" value="1"/>
</dbReference>
<evidence type="ECO:0000256" key="2">
    <source>
        <dbReference type="ARBA" id="ARBA00022737"/>
    </source>
</evidence>
<protein>
    <submittedName>
        <fullName evidence="5">Calcium-dependent protein kinase 13</fullName>
    </submittedName>
</protein>
<sequence length="300" mass="33857">MLEHSWLQNAKKAPNVPLGDVVKARLKQFSMMNRFKRKALRVGYCDHLSTEEVEDIKESFKKMDTDNDGIVSIEELKSGLRKFGSQLAEAEVQMLIETVPLPILHDLVILFPGYYLEVLGFDEGELFLHGKHLGIGFRPSISSKGGDEICRIGATCVKRKSVSLNIELTSLLEQVDTNGKGTLDYGEFVAVSLHLQRMANDEHLRKAFSYFDRDGNGYIERDELRDALMEDGADDCTDVANDIFQEVDTDKDGKISYDEFAAMMKTGTDWRKASRHYSRGRFNSLSIKLMKDGSLNLGNE</sequence>
<dbReference type="InterPro" id="IPR018247">
    <property type="entry name" value="EF_Hand_1_Ca_BS"/>
</dbReference>
<keyword evidence="1" id="KW-0479">Metal-binding</keyword>
<dbReference type="PANTHER" id="PTHR45942">
    <property type="entry name" value="PROTEIN PHOSPATASE 3 REGULATORY SUBUNIT B ALPHA ISOFORM TYPE 1"/>
    <property type="match status" value="1"/>
</dbReference>
<feature type="domain" description="EF-hand" evidence="4">
    <location>
        <begin position="51"/>
        <end position="86"/>
    </location>
</feature>
<accession>A0A438HKB9</accession>
<dbReference type="Pfam" id="PF13499">
    <property type="entry name" value="EF-hand_7"/>
    <property type="match status" value="1"/>
</dbReference>
<keyword evidence="5" id="KW-0418">Kinase</keyword>
<keyword evidence="2" id="KW-0677">Repeat</keyword>
<dbReference type="EMBL" id="QGNW01000209">
    <property type="protein sequence ID" value="RVW84925.1"/>
    <property type="molecule type" value="Genomic_DNA"/>
</dbReference>
<dbReference type="Pfam" id="PF00036">
    <property type="entry name" value="EF-hand_1"/>
    <property type="match status" value="1"/>
</dbReference>